<comment type="caution">
    <text evidence="7">The sequence shown here is derived from an EMBL/GenBank/DDBJ whole genome shotgun (WGS) entry which is preliminary data.</text>
</comment>
<dbReference type="OrthoDB" id="298720at2759"/>
<accession>A0A1R2CST8</accession>
<dbReference type="EMBL" id="MPUH01000069">
    <property type="protein sequence ID" value="OMJ92072.1"/>
    <property type="molecule type" value="Genomic_DNA"/>
</dbReference>
<comment type="subcellular location">
    <subcellularLocation>
        <location evidence="1">Cytoplasm</location>
        <location evidence="1">Cytoskeleton</location>
    </subcellularLocation>
</comment>
<feature type="compositionally biased region" description="Low complexity" evidence="5">
    <location>
        <begin position="688"/>
        <end position="703"/>
    </location>
</feature>
<proteinExistence type="predicted"/>
<dbReference type="PROSITE" id="PS51460">
    <property type="entry name" value="GAR"/>
    <property type="match status" value="1"/>
</dbReference>
<name>A0A1R2CST8_9CILI</name>
<feature type="coiled-coil region" evidence="4">
    <location>
        <begin position="416"/>
        <end position="450"/>
    </location>
</feature>
<keyword evidence="8" id="KW-1185">Reference proteome</keyword>
<keyword evidence="3" id="KW-0206">Cytoskeleton</keyword>
<dbReference type="Gene3D" id="3.30.920.20">
    <property type="entry name" value="Gas2-like domain"/>
    <property type="match status" value="1"/>
</dbReference>
<feature type="coiled-coil region" evidence="4">
    <location>
        <begin position="210"/>
        <end position="349"/>
    </location>
</feature>
<evidence type="ECO:0000313" key="8">
    <source>
        <dbReference type="Proteomes" id="UP000187209"/>
    </source>
</evidence>
<organism evidence="7 8">
    <name type="scientific">Stentor coeruleus</name>
    <dbReference type="NCBI Taxonomy" id="5963"/>
    <lineage>
        <taxon>Eukaryota</taxon>
        <taxon>Sar</taxon>
        <taxon>Alveolata</taxon>
        <taxon>Ciliophora</taxon>
        <taxon>Postciliodesmatophora</taxon>
        <taxon>Heterotrichea</taxon>
        <taxon>Heterotrichida</taxon>
        <taxon>Stentoridae</taxon>
        <taxon>Stentor</taxon>
    </lineage>
</organism>
<evidence type="ECO:0000256" key="2">
    <source>
        <dbReference type="ARBA" id="ARBA00022490"/>
    </source>
</evidence>
<dbReference type="InterPro" id="IPR036534">
    <property type="entry name" value="GAR_dom_sf"/>
</dbReference>
<dbReference type="GO" id="GO:0005856">
    <property type="term" value="C:cytoskeleton"/>
    <property type="evidence" value="ECO:0007669"/>
    <property type="project" value="UniProtKB-SubCell"/>
</dbReference>
<dbReference type="GO" id="GO:0008017">
    <property type="term" value="F:microtubule binding"/>
    <property type="evidence" value="ECO:0007669"/>
    <property type="project" value="InterPro"/>
</dbReference>
<evidence type="ECO:0000256" key="4">
    <source>
        <dbReference type="SAM" id="Coils"/>
    </source>
</evidence>
<protein>
    <recommendedName>
        <fullName evidence="6">GAR domain-containing protein</fullName>
    </recommendedName>
</protein>
<dbReference type="SUPFAM" id="SSF143575">
    <property type="entry name" value="GAS2 domain-like"/>
    <property type="match status" value="1"/>
</dbReference>
<gene>
    <name evidence="7" type="ORF">SteCoe_5278</name>
</gene>
<evidence type="ECO:0000259" key="6">
    <source>
        <dbReference type="PROSITE" id="PS51460"/>
    </source>
</evidence>
<feature type="region of interest" description="Disordered" evidence="5">
    <location>
        <begin position="684"/>
        <end position="721"/>
    </location>
</feature>
<evidence type="ECO:0000256" key="5">
    <source>
        <dbReference type="SAM" id="MobiDB-lite"/>
    </source>
</evidence>
<dbReference type="AlphaFoldDB" id="A0A1R2CST8"/>
<evidence type="ECO:0000256" key="3">
    <source>
        <dbReference type="ARBA" id="ARBA00023212"/>
    </source>
</evidence>
<dbReference type="InterPro" id="IPR003108">
    <property type="entry name" value="GAR_dom"/>
</dbReference>
<feature type="domain" description="GAR" evidence="6">
    <location>
        <begin position="551"/>
        <end position="621"/>
    </location>
</feature>
<dbReference type="Proteomes" id="UP000187209">
    <property type="component" value="Unassembled WGS sequence"/>
</dbReference>
<reference evidence="7 8" key="1">
    <citation type="submission" date="2016-11" db="EMBL/GenBank/DDBJ databases">
        <title>The macronuclear genome of Stentor coeruleus: a giant cell with tiny introns.</title>
        <authorList>
            <person name="Slabodnick M."/>
            <person name="Ruby J.G."/>
            <person name="Reiff S.B."/>
            <person name="Swart E.C."/>
            <person name="Gosai S."/>
            <person name="Prabakaran S."/>
            <person name="Witkowska E."/>
            <person name="Larue G.E."/>
            <person name="Fisher S."/>
            <person name="Freeman R.M."/>
            <person name="Gunawardena J."/>
            <person name="Chu W."/>
            <person name="Stover N.A."/>
            <person name="Gregory B.D."/>
            <person name="Nowacki M."/>
            <person name="Derisi J."/>
            <person name="Roy S.W."/>
            <person name="Marshall W.F."/>
            <person name="Sood P."/>
        </authorList>
    </citation>
    <scope>NUCLEOTIDE SEQUENCE [LARGE SCALE GENOMIC DNA]</scope>
    <source>
        <strain evidence="7">WM001</strain>
    </source>
</reference>
<evidence type="ECO:0000256" key="1">
    <source>
        <dbReference type="ARBA" id="ARBA00004245"/>
    </source>
</evidence>
<keyword evidence="2" id="KW-0963">Cytoplasm</keyword>
<keyword evidence="4" id="KW-0175">Coiled coil</keyword>
<sequence length="721" mass="83355">MECPLYIQLLIEEIKIPSHDLSSTKLHLKIDDITKIYQYPYRDIFFQIQNKYCQPELKLIFINQKTIAEGSYQITNYKVSEKFRIQLIGTKDPVGYAILTLNLLEHLNKEICRHCSIATDLLTHTSKSAKKLANFKHRIIENNLGLEISLQFLENKSKIENEDLKYIKNLLLGAHEKIKAQELHQSIKTSSNLSSHKNPNTISLDYPKIISTLEQEISNQNKTIDTMHHENKNFIDLYLKEKSKNKTLMEELEAIKLENNVLKGEMIKIRANRRKEICAESTLEDVVLCKKQAEQELTKLRELYQKSIEEFANINKSYEDTITKLNGEKDFLENNKEKLLLQVKEHRIQNDSLNSLVLVLKSEISEKEAKIKVLESFNKESMAEHLIKENLSSLYQKIEGDKQRFNDFSKLMRKEKNDFMLRITEQSEEMKKLRDKVENLELNLRQGQLKIDDGIIKLNTMKQKIIISRIDLDISGEMREAKTQSAELDMTLNRLLDFVLKYLLDLSGKYLYQQRLINRMFKYLTDKDCEISLLRGRILQEQGGISIYTPEKSDNIDIAMADYVNTRPTFLEVGFLRVDQGVYLFGTKIVKVKLQNNRLIMCLGGGFMSIEEFISIFTPQELEKLSERKRFDLSTNMKMMVNDSLSFVSSEGASSPALVDNSMKKGKLGMSLIEKLRSELANNSPLNSLSREGSRSSISSQLGFHSTKKSTIRRPSAIGKN</sequence>
<evidence type="ECO:0000313" key="7">
    <source>
        <dbReference type="EMBL" id="OMJ92072.1"/>
    </source>
</evidence>